<dbReference type="EMBL" id="MN369747">
    <property type="protein sequence ID" value="QGH78676.1"/>
    <property type="molecule type" value="Genomic_DNA"/>
</dbReference>
<evidence type="ECO:0000313" key="3">
    <source>
        <dbReference type="Proteomes" id="UP000410540"/>
    </source>
</evidence>
<dbReference type="InterPro" id="IPR037053">
    <property type="entry name" value="Phage_tail_collar_dom_sf"/>
</dbReference>
<organism evidence="2 3">
    <name type="scientific">Microbacterium phage Wesak</name>
    <dbReference type="NCBI Taxonomy" id="2653751"/>
    <lineage>
        <taxon>Viruses</taxon>
        <taxon>Duplodnaviria</taxon>
        <taxon>Heunggongvirae</taxon>
        <taxon>Uroviricota</taxon>
        <taxon>Caudoviricetes</taxon>
        <taxon>Eekayvirinae</taxon>
        <taxon>Tinytimothyvirus</taxon>
        <taxon>Tinytimothyvirus tinytimothy</taxon>
    </lineage>
</organism>
<accession>A0A5Q2WIP3</accession>
<dbReference type="InterPro" id="IPR011083">
    <property type="entry name" value="Phage_tail_collar_dom"/>
</dbReference>
<gene>
    <name evidence="2" type="primary">35</name>
    <name evidence="2" type="ORF">SEA_WESAK_35</name>
</gene>
<dbReference type="CDD" id="cd22641">
    <property type="entry name" value="C24-like"/>
    <property type="match status" value="1"/>
</dbReference>
<name>A0A5Q2WIP3_9CAUD</name>
<evidence type="ECO:0000259" key="1">
    <source>
        <dbReference type="Pfam" id="PF07484"/>
    </source>
</evidence>
<reference evidence="2 3" key="1">
    <citation type="submission" date="2019-08" db="EMBL/GenBank/DDBJ databases">
        <authorList>
            <person name="Duffy I."/>
            <person name="Kerns H.R."/>
            <person name="Brown C.R."/>
            <person name="Ouellette L.A."/>
            <person name="Showers K.M."/>
            <person name="Katz E.L."/>
            <person name="Gemmati A.M."/>
            <person name="Ogueke L.I."/>
            <person name="Latalladi V.L."/>
            <person name="Duncan J."/>
            <person name="Molloy S.D."/>
            <person name="Garlena R.A."/>
            <person name="Russell D.A."/>
            <person name="Pope W.H."/>
            <person name="Jacobs-Sera D."/>
            <person name="Hatfull G.F."/>
        </authorList>
    </citation>
    <scope>NUCLEOTIDE SEQUENCE [LARGE SCALE GENOMIC DNA]</scope>
</reference>
<evidence type="ECO:0000313" key="2">
    <source>
        <dbReference type="EMBL" id="QGH78676.1"/>
    </source>
</evidence>
<proteinExistence type="predicted"/>
<dbReference type="SUPFAM" id="SSF88874">
    <property type="entry name" value="Receptor-binding domain of short tail fibre protein gp12"/>
    <property type="match status" value="1"/>
</dbReference>
<feature type="domain" description="Phage tail collar" evidence="1">
    <location>
        <begin position="325"/>
        <end position="382"/>
    </location>
</feature>
<dbReference type="Pfam" id="PF07484">
    <property type="entry name" value="Collar"/>
    <property type="match status" value="1"/>
</dbReference>
<dbReference type="Gene3D" id="3.90.1340.10">
    <property type="entry name" value="Phage tail collar domain"/>
    <property type="match status" value="1"/>
</dbReference>
<dbReference type="Proteomes" id="UP000410540">
    <property type="component" value="Segment"/>
</dbReference>
<protein>
    <submittedName>
        <fullName evidence="2">Minor tail protein</fullName>
    </submittedName>
</protein>
<sequence>MPVITNTPHEVGVFEVEARKSMALGVWIKDSQTVPVDLTGATLTLTVGKPERYGDPTVLFASIADILSPTLGYARFNVQAAQLNLKPGTYLFTITFVLEGFSIVLLKGDFKILQNTEFASISESYSGSSPAQNLDVILREQADVHVTLSTVLPPDVLRIPAGGVNGDVLVKTGPDREDMAWGVVNGGLSAVGQPLDRVPTSQGDGTWIWDIRITPEQLALKADTTYVDDIATDFAAEIARLDQEQDVDYAALISLISAVADVKADTTWVQTNYVARSSFTAKGALVVGSGSSSITTLGVGTAGQVLTVDSTTTSGLRWMTGLPTGVVLPFAGSTVPTGYLLCNGQAVSRTTYAGLFAILGTTYGAGNGTTTFNLPDLRGRAPVGQDTTQTEFDVLGEQGGSKTHTLSVAEMPSHTHDAGTNADGFASHRTNTTGGYSTTHGNTGGAAGSDVYSYRQPSNTGGGGAHNNLQPYLVLNYIIKF</sequence>